<proteinExistence type="predicted"/>
<keyword evidence="5" id="KW-1185">Reference proteome</keyword>
<evidence type="ECO:0000256" key="2">
    <source>
        <dbReference type="SAM" id="MobiDB-lite"/>
    </source>
</evidence>
<dbReference type="InterPro" id="IPR036704">
    <property type="entry name" value="RraA/RraA-like_sf"/>
</dbReference>
<reference evidence="5" key="1">
    <citation type="submission" date="2019-09" db="EMBL/GenBank/DDBJ databases">
        <title>Whole genome sequencing of Microbacterium maritypicum.</title>
        <authorList>
            <person name="Lenchi N."/>
        </authorList>
    </citation>
    <scope>NUCLEOTIDE SEQUENCE [LARGE SCALE GENOMIC DNA]</scope>
    <source>
        <strain evidence="5">G1</strain>
    </source>
</reference>
<evidence type="ECO:0000256" key="1">
    <source>
        <dbReference type="ARBA" id="ARBA00022723"/>
    </source>
</evidence>
<dbReference type="Gene3D" id="3.50.30.40">
    <property type="entry name" value="Ribonuclease E inhibitor RraA/RraA-like"/>
    <property type="match status" value="1"/>
</dbReference>
<comment type="caution">
    <text evidence="4">The sequence shown here is derived from an EMBL/GenBank/DDBJ whole genome shotgun (WGS) entry which is preliminary data.</text>
</comment>
<keyword evidence="1" id="KW-0479">Metal-binding</keyword>
<dbReference type="NCBIfam" id="NF006093">
    <property type="entry name" value="PRK08245.1"/>
    <property type="match status" value="1"/>
</dbReference>
<dbReference type="SUPFAM" id="SSF56529">
    <property type="entry name" value="FAH"/>
    <property type="match status" value="1"/>
</dbReference>
<protein>
    <submittedName>
        <fullName evidence="4">Fumarylacetoacetate hydrolase family protein</fullName>
    </submittedName>
</protein>
<sequence>MRRTSVRSTTQSSARRRPVTDTISRPGKIIAIHLSYASRADQRGRRPAAPSYFFKPASSVGVSGGTVERPAGTELLAFEGEIALIIGTAARRVPLEEAWSHVGWVTASNDLGLYDLRANDKGSNVRSKGGDGYTPLGPELIDARSVDPAALRVRAWVNGDLRQDDTTAGLIFPLAQLVADLSQHFTLEPGDVILTGTPAGSSVIVPGDVVEVEVDAPDAPGAPSSGRLVTTVVQGDTPFDGTIGSLPAVDDLQRTEAWGSREETGLPAEEPVPAIDPELRAQLLEAPTAGLSAQLRKRGHHSCFIDGVSANLPGVKIVGVAKTLRFVPFREDLFASHGGGYNAQKRAFDAVADGEVIVIEARGDATTGTLGDILALRAKTRGAAGVVTDGGVRDFEAVAEIGLPVFSQGAHPSVLGRKHVPWDVDVTISCGGATVQPGDIIVGDSDGVIVIPPALAAEVAAAAVAQEIEDAWIAEQVAAGHPVDGLFPMNAEWRARYEQATGTGTDTK</sequence>
<dbReference type="InterPro" id="IPR011234">
    <property type="entry name" value="Fumarylacetoacetase-like_C"/>
</dbReference>
<dbReference type="Proteomes" id="UP000478836">
    <property type="component" value="Unassembled WGS sequence"/>
</dbReference>
<organism evidence="4 5">
    <name type="scientific">Microbacterium algeriense</name>
    <dbReference type="NCBI Taxonomy" id="2615184"/>
    <lineage>
        <taxon>Bacteria</taxon>
        <taxon>Bacillati</taxon>
        <taxon>Actinomycetota</taxon>
        <taxon>Actinomycetes</taxon>
        <taxon>Micrococcales</taxon>
        <taxon>Microbacteriaceae</taxon>
        <taxon>Microbacterium</taxon>
    </lineage>
</organism>
<dbReference type="InterPro" id="IPR036663">
    <property type="entry name" value="Fumarylacetoacetase_C_sf"/>
</dbReference>
<feature type="region of interest" description="Disordered" evidence="2">
    <location>
        <begin position="1"/>
        <end position="20"/>
    </location>
</feature>
<dbReference type="Pfam" id="PF01557">
    <property type="entry name" value="FAA_hydrolase"/>
    <property type="match status" value="1"/>
</dbReference>
<dbReference type="CDD" id="cd16841">
    <property type="entry name" value="RraA_family"/>
    <property type="match status" value="1"/>
</dbReference>
<name>A0ABQ6V2L1_9MICO</name>
<dbReference type="NCBIfam" id="NF009399">
    <property type="entry name" value="PRK12764.1"/>
    <property type="match status" value="1"/>
</dbReference>
<dbReference type="InterPro" id="IPR005493">
    <property type="entry name" value="RraA/RraA-like"/>
</dbReference>
<accession>A0ABQ6V2L1</accession>
<feature type="compositionally biased region" description="Low complexity" evidence="2">
    <location>
        <begin position="1"/>
        <end position="13"/>
    </location>
</feature>
<keyword evidence="4" id="KW-0378">Hydrolase</keyword>
<evidence type="ECO:0000313" key="5">
    <source>
        <dbReference type="Proteomes" id="UP000478836"/>
    </source>
</evidence>
<dbReference type="SUPFAM" id="SSF89562">
    <property type="entry name" value="RraA-like"/>
    <property type="match status" value="1"/>
</dbReference>
<evidence type="ECO:0000259" key="3">
    <source>
        <dbReference type="Pfam" id="PF01557"/>
    </source>
</evidence>
<dbReference type="Pfam" id="PF03737">
    <property type="entry name" value="RraA-like"/>
    <property type="match status" value="1"/>
</dbReference>
<dbReference type="EMBL" id="WAAO01000003">
    <property type="protein sequence ID" value="KAB1862119.1"/>
    <property type="molecule type" value="Genomic_DNA"/>
</dbReference>
<dbReference type="GO" id="GO:0016787">
    <property type="term" value="F:hydrolase activity"/>
    <property type="evidence" value="ECO:0007669"/>
    <property type="project" value="UniProtKB-KW"/>
</dbReference>
<evidence type="ECO:0000313" key="4">
    <source>
        <dbReference type="EMBL" id="KAB1862119.1"/>
    </source>
</evidence>
<feature type="domain" description="Fumarylacetoacetase-like C-terminal" evidence="3">
    <location>
        <begin position="28"/>
        <end position="232"/>
    </location>
</feature>
<gene>
    <name evidence="4" type="ORF">F6A08_13830</name>
</gene>
<dbReference type="PANTHER" id="PTHR11820">
    <property type="entry name" value="ACYLPYRUVASE"/>
    <property type="match status" value="1"/>
</dbReference>
<dbReference type="Gene3D" id="3.90.850.10">
    <property type="entry name" value="Fumarylacetoacetase-like, C-terminal domain"/>
    <property type="match status" value="1"/>
</dbReference>